<reference evidence="1" key="1">
    <citation type="journal article" date="2022" name="bioRxiv">
        <title>Sequencing and chromosome-scale assembly of the giantPleurodeles waltlgenome.</title>
        <authorList>
            <person name="Brown T."/>
            <person name="Elewa A."/>
            <person name="Iarovenko S."/>
            <person name="Subramanian E."/>
            <person name="Araus A.J."/>
            <person name="Petzold A."/>
            <person name="Susuki M."/>
            <person name="Suzuki K.-i.T."/>
            <person name="Hayashi T."/>
            <person name="Toyoda A."/>
            <person name="Oliveira C."/>
            <person name="Osipova E."/>
            <person name="Leigh N.D."/>
            <person name="Simon A."/>
            <person name="Yun M.H."/>
        </authorList>
    </citation>
    <scope>NUCLEOTIDE SEQUENCE</scope>
    <source>
        <strain evidence="1">20211129_DDA</strain>
        <tissue evidence="1">Liver</tissue>
    </source>
</reference>
<protein>
    <submittedName>
        <fullName evidence="1">Uncharacterized protein</fullName>
    </submittedName>
</protein>
<comment type="caution">
    <text evidence="1">The sequence shown here is derived from an EMBL/GenBank/DDBJ whole genome shotgun (WGS) entry which is preliminary data.</text>
</comment>
<proteinExistence type="predicted"/>
<dbReference type="AlphaFoldDB" id="A0AAV7WR12"/>
<sequence length="118" mass="12512">MDLVLPEKKDVIQSRALWRIPASWRRVRREVDVAGVRCIGVCGGRGSRGGRGVEAVLNVRDLAVKEGGEGVTEVLQRRGVIGAGLGVGEFLNDVEELFASVSVVVDAFLVEGSLGGPD</sequence>
<gene>
    <name evidence="1" type="ORF">NDU88_001993</name>
</gene>
<accession>A0AAV7WR12</accession>
<dbReference type="Proteomes" id="UP001066276">
    <property type="component" value="Chromosome 1_1"/>
</dbReference>
<keyword evidence="2" id="KW-1185">Reference proteome</keyword>
<organism evidence="1 2">
    <name type="scientific">Pleurodeles waltl</name>
    <name type="common">Iberian ribbed newt</name>
    <dbReference type="NCBI Taxonomy" id="8319"/>
    <lineage>
        <taxon>Eukaryota</taxon>
        <taxon>Metazoa</taxon>
        <taxon>Chordata</taxon>
        <taxon>Craniata</taxon>
        <taxon>Vertebrata</taxon>
        <taxon>Euteleostomi</taxon>
        <taxon>Amphibia</taxon>
        <taxon>Batrachia</taxon>
        <taxon>Caudata</taxon>
        <taxon>Salamandroidea</taxon>
        <taxon>Salamandridae</taxon>
        <taxon>Pleurodelinae</taxon>
        <taxon>Pleurodeles</taxon>
    </lineage>
</organism>
<dbReference type="EMBL" id="JANPWB010000001">
    <property type="protein sequence ID" value="KAJ1214374.1"/>
    <property type="molecule type" value="Genomic_DNA"/>
</dbReference>
<name>A0AAV7WR12_PLEWA</name>
<evidence type="ECO:0000313" key="1">
    <source>
        <dbReference type="EMBL" id="KAJ1214374.1"/>
    </source>
</evidence>
<evidence type="ECO:0000313" key="2">
    <source>
        <dbReference type="Proteomes" id="UP001066276"/>
    </source>
</evidence>